<dbReference type="EMBL" id="BAAAWD010000013">
    <property type="protein sequence ID" value="GAA3016333.1"/>
    <property type="molecule type" value="Genomic_DNA"/>
</dbReference>
<evidence type="ECO:0000313" key="2">
    <source>
        <dbReference type="Proteomes" id="UP001499930"/>
    </source>
</evidence>
<sequence>MRIGLYVFEGGLAGAIAAELNNRPRKIHGYRTPAEIYAEILNSGDALIL</sequence>
<organism evidence="1 2">
    <name type="scientific">Streptosporangium longisporum</name>
    <dbReference type="NCBI Taxonomy" id="46187"/>
    <lineage>
        <taxon>Bacteria</taxon>
        <taxon>Bacillati</taxon>
        <taxon>Actinomycetota</taxon>
        <taxon>Actinomycetes</taxon>
        <taxon>Streptosporangiales</taxon>
        <taxon>Streptosporangiaceae</taxon>
        <taxon>Streptosporangium</taxon>
    </lineage>
</organism>
<reference evidence="1 2" key="1">
    <citation type="journal article" date="2019" name="Int. J. Syst. Evol. Microbiol.">
        <title>The Global Catalogue of Microorganisms (GCM) 10K type strain sequencing project: providing services to taxonomists for standard genome sequencing and annotation.</title>
        <authorList>
            <consortium name="The Broad Institute Genomics Platform"/>
            <consortium name="The Broad Institute Genome Sequencing Center for Infectious Disease"/>
            <person name="Wu L."/>
            <person name="Ma J."/>
        </authorList>
    </citation>
    <scope>NUCLEOTIDE SEQUENCE [LARGE SCALE GENOMIC DNA]</scope>
    <source>
        <strain evidence="1 2">JCM 3106</strain>
    </source>
</reference>
<dbReference type="RefSeq" id="WP_344898940.1">
    <property type="nucleotide sequence ID" value="NZ_BAAAWD010000013.1"/>
</dbReference>
<comment type="caution">
    <text evidence="1">The sequence shown here is derived from an EMBL/GenBank/DDBJ whole genome shotgun (WGS) entry which is preliminary data.</text>
</comment>
<gene>
    <name evidence="1" type="ORF">GCM10017559_44910</name>
</gene>
<keyword evidence="2" id="KW-1185">Reference proteome</keyword>
<evidence type="ECO:0000313" key="1">
    <source>
        <dbReference type="EMBL" id="GAA3016333.1"/>
    </source>
</evidence>
<protein>
    <recommendedName>
        <fullName evidence="3">IS30 family transposase</fullName>
    </recommendedName>
</protein>
<evidence type="ECO:0008006" key="3">
    <source>
        <dbReference type="Google" id="ProtNLM"/>
    </source>
</evidence>
<name>A0ABN3Y5K2_9ACTN</name>
<accession>A0ABN3Y5K2</accession>
<proteinExistence type="predicted"/>
<dbReference type="Proteomes" id="UP001499930">
    <property type="component" value="Unassembled WGS sequence"/>
</dbReference>